<comment type="caution">
    <text evidence="7">The sequence shown here is derived from an EMBL/GenBank/DDBJ whole genome shotgun (WGS) entry which is preliminary data.</text>
</comment>
<dbReference type="PROSITE" id="PS50297">
    <property type="entry name" value="ANK_REP_REGION"/>
    <property type="match status" value="1"/>
</dbReference>
<evidence type="ECO:0000256" key="2">
    <source>
        <dbReference type="ARBA" id="ARBA00023043"/>
    </source>
</evidence>
<dbReference type="Proteomes" id="UP000629468">
    <property type="component" value="Unassembled WGS sequence"/>
</dbReference>
<evidence type="ECO:0000313" key="7">
    <source>
        <dbReference type="EMBL" id="KAF7784673.1"/>
    </source>
</evidence>
<feature type="repeat" description="ANK" evidence="4">
    <location>
        <begin position="184"/>
        <end position="216"/>
    </location>
</feature>
<protein>
    <recommendedName>
        <fullName evidence="6">ACB domain-containing protein</fullName>
    </recommendedName>
</protein>
<dbReference type="Pfam" id="PF00887">
    <property type="entry name" value="ACBP"/>
    <property type="match status" value="1"/>
</dbReference>
<dbReference type="EMBL" id="JABXXO010000001">
    <property type="protein sequence ID" value="KAF7784673.1"/>
    <property type="molecule type" value="Genomic_DNA"/>
</dbReference>
<reference evidence="7 8" key="1">
    <citation type="journal article" name="Sci. Rep.">
        <title>Telomere-to-telomere assembled and centromere annotated genomes of the two main subspecies of the button mushroom Agaricus bisporus reveal especially polymorphic chromosome ends.</title>
        <authorList>
            <person name="Sonnenberg A.S.M."/>
            <person name="Sedaghat-Telgerd N."/>
            <person name="Lavrijssen B."/>
            <person name="Ohm R.A."/>
            <person name="Hendrickx P.M."/>
            <person name="Scholtmeijer K."/>
            <person name="Baars J.J.P."/>
            <person name="van Peer A."/>
        </authorList>
    </citation>
    <scope>NUCLEOTIDE SEQUENCE [LARGE SCALE GENOMIC DNA]</scope>
    <source>
        <strain evidence="7 8">H119_p4</strain>
    </source>
</reference>
<feature type="compositionally biased region" description="Acidic residues" evidence="5">
    <location>
        <begin position="113"/>
        <end position="125"/>
    </location>
</feature>
<dbReference type="Gene3D" id="1.20.80.10">
    <property type="match status" value="1"/>
</dbReference>
<dbReference type="InterPro" id="IPR002110">
    <property type="entry name" value="Ankyrin_rpt"/>
</dbReference>
<dbReference type="InterPro" id="IPR000582">
    <property type="entry name" value="Acyl-CoA-binding_protein"/>
</dbReference>
<evidence type="ECO:0000259" key="6">
    <source>
        <dbReference type="PROSITE" id="PS51228"/>
    </source>
</evidence>
<keyword evidence="1" id="KW-0677">Repeat</keyword>
<dbReference type="PANTHER" id="PTHR24119">
    <property type="entry name" value="ACYL-COA-BINDING DOMAIN-CONTAINING PROTEIN 6"/>
    <property type="match status" value="1"/>
</dbReference>
<organism evidence="7 8">
    <name type="scientific">Agaricus bisporus var. burnettii</name>
    <dbReference type="NCBI Taxonomy" id="192524"/>
    <lineage>
        <taxon>Eukaryota</taxon>
        <taxon>Fungi</taxon>
        <taxon>Dikarya</taxon>
        <taxon>Basidiomycota</taxon>
        <taxon>Agaricomycotina</taxon>
        <taxon>Agaricomycetes</taxon>
        <taxon>Agaricomycetidae</taxon>
        <taxon>Agaricales</taxon>
        <taxon>Agaricineae</taxon>
        <taxon>Agaricaceae</taxon>
        <taxon>Agaricus</taxon>
    </lineage>
</organism>
<dbReference type="PROSITE" id="PS51228">
    <property type="entry name" value="ACB_2"/>
    <property type="match status" value="1"/>
</dbReference>
<dbReference type="PANTHER" id="PTHR24119:SF0">
    <property type="entry name" value="ACYL-COA-BINDING DOMAIN-CONTAINING PROTEIN 6"/>
    <property type="match status" value="1"/>
</dbReference>
<dbReference type="SUPFAM" id="SSF47027">
    <property type="entry name" value="Acyl-CoA binding protein"/>
    <property type="match status" value="1"/>
</dbReference>
<keyword evidence="3" id="KW-0446">Lipid-binding</keyword>
<dbReference type="SMART" id="SM00248">
    <property type="entry name" value="ANK"/>
    <property type="match status" value="1"/>
</dbReference>
<dbReference type="SUPFAM" id="SSF48403">
    <property type="entry name" value="Ankyrin repeat"/>
    <property type="match status" value="1"/>
</dbReference>
<dbReference type="GO" id="GO:0000062">
    <property type="term" value="F:fatty-acyl-CoA binding"/>
    <property type="evidence" value="ECO:0007669"/>
    <property type="project" value="InterPro"/>
</dbReference>
<evidence type="ECO:0000256" key="5">
    <source>
        <dbReference type="SAM" id="MobiDB-lite"/>
    </source>
</evidence>
<evidence type="ECO:0000256" key="1">
    <source>
        <dbReference type="ARBA" id="ARBA00022737"/>
    </source>
</evidence>
<dbReference type="AlphaFoldDB" id="A0A8H7KL56"/>
<feature type="domain" description="ACB" evidence="6">
    <location>
        <begin position="1"/>
        <end position="92"/>
    </location>
</feature>
<dbReference type="PRINTS" id="PR00689">
    <property type="entry name" value="ACOABINDINGP"/>
</dbReference>
<name>A0A8H7KL56_AGABI</name>
<dbReference type="InterPro" id="IPR014352">
    <property type="entry name" value="FERM/acyl-CoA-bd_prot_sf"/>
</dbReference>
<dbReference type="InterPro" id="IPR035984">
    <property type="entry name" value="Acyl-CoA-binding_sf"/>
</dbReference>
<gene>
    <name evidence="7" type="ORF">Agabi119p4_838</name>
</gene>
<accession>A0A8H7KL56</accession>
<dbReference type="InterPro" id="IPR036770">
    <property type="entry name" value="Ankyrin_rpt-contain_sf"/>
</dbReference>
<sequence length="239" mass="25820">MPSPNFELAAAYLSTASSLTKVSNTVKLELYGLFKYVTTGPKPTVSRPSIFDMTGRAKWDAWNAAGQKYVDAQEAELRYLQMAKELGWDETKIDQSVKNDSKKGKGKVRAGEEGDDDIWDSDSDSGDSTTKSNSGLGLTVSTMAGAKEASEKTLHGFAVDNDVRGIVDLLKTVPNLNLNEMDEYGYTPLHLAADRGHIDVVILLLSKGVDKSIKDPDDMTALELAHCVGNEDIVSALSG</sequence>
<evidence type="ECO:0000256" key="4">
    <source>
        <dbReference type="PROSITE-ProRule" id="PRU00023"/>
    </source>
</evidence>
<dbReference type="Pfam" id="PF12796">
    <property type="entry name" value="Ank_2"/>
    <property type="match status" value="1"/>
</dbReference>
<evidence type="ECO:0000256" key="3">
    <source>
        <dbReference type="ARBA" id="ARBA00023121"/>
    </source>
</evidence>
<proteinExistence type="predicted"/>
<keyword evidence="2 4" id="KW-0040">ANK repeat</keyword>
<feature type="region of interest" description="Disordered" evidence="5">
    <location>
        <begin position="95"/>
        <end position="137"/>
    </location>
</feature>
<evidence type="ECO:0000313" key="8">
    <source>
        <dbReference type="Proteomes" id="UP000629468"/>
    </source>
</evidence>
<dbReference type="PROSITE" id="PS50088">
    <property type="entry name" value="ANK_REPEAT"/>
    <property type="match status" value="1"/>
</dbReference>
<dbReference type="Gene3D" id="1.25.40.20">
    <property type="entry name" value="Ankyrin repeat-containing domain"/>
    <property type="match status" value="1"/>
</dbReference>
<feature type="compositionally biased region" description="Low complexity" evidence="5">
    <location>
        <begin position="126"/>
        <end position="135"/>
    </location>
</feature>